<dbReference type="AlphaFoldDB" id="A0A9D4C2F0"/>
<comment type="function">
    <text evidence="1">Adds a myristoyl group to the N-terminal glycine residue of certain cellular proteins.</text>
</comment>
<comment type="catalytic activity">
    <reaction evidence="1">
        <text>N-terminal glycyl-[protein] + tetradecanoyl-CoA = N-tetradecanoylglycyl-[protein] + CoA + H(+)</text>
        <dbReference type="Rhea" id="RHEA:15521"/>
        <dbReference type="Rhea" id="RHEA-COMP:12666"/>
        <dbReference type="Rhea" id="RHEA-COMP:12667"/>
        <dbReference type="ChEBI" id="CHEBI:15378"/>
        <dbReference type="ChEBI" id="CHEBI:57287"/>
        <dbReference type="ChEBI" id="CHEBI:57385"/>
        <dbReference type="ChEBI" id="CHEBI:64723"/>
        <dbReference type="ChEBI" id="CHEBI:133050"/>
        <dbReference type="EC" id="2.3.1.97"/>
    </reaction>
</comment>
<dbReference type="GO" id="GO:0005737">
    <property type="term" value="C:cytoplasm"/>
    <property type="evidence" value="ECO:0007669"/>
    <property type="project" value="TreeGrafter"/>
</dbReference>
<reference evidence="4" key="1">
    <citation type="journal article" date="2019" name="bioRxiv">
        <title>The Genome of the Zebra Mussel, Dreissena polymorpha: A Resource for Invasive Species Research.</title>
        <authorList>
            <person name="McCartney M.A."/>
            <person name="Auch B."/>
            <person name="Kono T."/>
            <person name="Mallez S."/>
            <person name="Zhang Y."/>
            <person name="Obille A."/>
            <person name="Becker A."/>
            <person name="Abrahante J.E."/>
            <person name="Garbe J."/>
            <person name="Badalamenti J.P."/>
            <person name="Herman A."/>
            <person name="Mangelson H."/>
            <person name="Liachko I."/>
            <person name="Sullivan S."/>
            <person name="Sone E.D."/>
            <person name="Koren S."/>
            <person name="Silverstein K.A.T."/>
            <person name="Beckman K.B."/>
            <person name="Gohl D.M."/>
        </authorList>
    </citation>
    <scope>NUCLEOTIDE SEQUENCE</scope>
    <source>
        <strain evidence="4">Duluth1</strain>
        <tissue evidence="4">Whole animal</tissue>
    </source>
</reference>
<evidence type="ECO:0000259" key="3">
    <source>
        <dbReference type="Pfam" id="PF02799"/>
    </source>
</evidence>
<sequence length="130" mass="15008">MLGMKFENPLNTCVIFQLQNNGVITDFVSFYSLPSTVMHHPVHKTLRAAYSFYNVSTVTPWVDLMQDALIMAKNVSTYDQHHEKRVLCNILSAKVENYTARYKITLGFVVYLLDRVYAQTGLDLYWLHVA</sequence>
<feature type="domain" description="Glycylpeptide N-tetradecanoyltransferase C-terminal" evidence="3">
    <location>
        <begin position="19"/>
        <end position="75"/>
    </location>
</feature>
<dbReference type="Gene3D" id="3.40.630.30">
    <property type="match status" value="1"/>
</dbReference>
<name>A0A9D4C2F0_DREPO</name>
<dbReference type="EMBL" id="JAIWYP010000013">
    <property type="protein sequence ID" value="KAH3715921.1"/>
    <property type="molecule type" value="Genomic_DNA"/>
</dbReference>
<keyword evidence="1" id="KW-0808">Transferase</keyword>
<comment type="caution">
    <text evidence="4">The sequence shown here is derived from an EMBL/GenBank/DDBJ whole genome shotgun (WGS) entry which is preliminary data.</text>
</comment>
<keyword evidence="5" id="KW-1185">Reference proteome</keyword>
<comment type="similarity">
    <text evidence="2">Belongs to the NMT family.</text>
</comment>
<dbReference type="SUPFAM" id="SSF55729">
    <property type="entry name" value="Acyl-CoA N-acyltransferases (Nat)"/>
    <property type="match status" value="1"/>
</dbReference>
<dbReference type="Proteomes" id="UP000828390">
    <property type="component" value="Unassembled WGS sequence"/>
</dbReference>
<dbReference type="InterPro" id="IPR000903">
    <property type="entry name" value="NMT"/>
</dbReference>
<evidence type="ECO:0000256" key="1">
    <source>
        <dbReference type="RuleBase" id="RU000586"/>
    </source>
</evidence>
<protein>
    <recommendedName>
        <fullName evidence="1">Glycylpeptide N-tetradecanoyltransferase</fullName>
        <ecNumber evidence="1">2.3.1.97</ecNumber>
    </recommendedName>
</protein>
<dbReference type="InterPro" id="IPR016181">
    <property type="entry name" value="Acyl_CoA_acyltransferase"/>
</dbReference>
<keyword evidence="1" id="KW-0012">Acyltransferase</keyword>
<reference evidence="4" key="2">
    <citation type="submission" date="2020-11" db="EMBL/GenBank/DDBJ databases">
        <authorList>
            <person name="McCartney M.A."/>
            <person name="Auch B."/>
            <person name="Kono T."/>
            <person name="Mallez S."/>
            <person name="Becker A."/>
            <person name="Gohl D.M."/>
            <person name="Silverstein K.A.T."/>
            <person name="Koren S."/>
            <person name="Bechman K.B."/>
            <person name="Herman A."/>
            <person name="Abrahante J.E."/>
            <person name="Garbe J."/>
        </authorList>
    </citation>
    <scope>NUCLEOTIDE SEQUENCE</scope>
    <source>
        <strain evidence="4">Duluth1</strain>
        <tissue evidence="4">Whole animal</tissue>
    </source>
</reference>
<proteinExistence type="inferred from homology"/>
<dbReference type="GO" id="GO:0004379">
    <property type="term" value="F:glycylpeptide N-tetradecanoyltransferase activity"/>
    <property type="evidence" value="ECO:0007669"/>
    <property type="project" value="UniProtKB-EC"/>
</dbReference>
<dbReference type="PANTHER" id="PTHR11377">
    <property type="entry name" value="N-MYRISTOYL TRANSFERASE"/>
    <property type="match status" value="1"/>
</dbReference>
<dbReference type="Pfam" id="PF02799">
    <property type="entry name" value="NMT_C"/>
    <property type="match status" value="1"/>
</dbReference>
<evidence type="ECO:0000313" key="5">
    <source>
        <dbReference type="Proteomes" id="UP000828390"/>
    </source>
</evidence>
<organism evidence="4 5">
    <name type="scientific">Dreissena polymorpha</name>
    <name type="common">Zebra mussel</name>
    <name type="synonym">Mytilus polymorpha</name>
    <dbReference type="NCBI Taxonomy" id="45954"/>
    <lineage>
        <taxon>Eukaryota</taxon>
        <taxon>Metazoa</taxon>
        <taxon>Spiralia</taxon>
        <taxon>Lophotrochozoa</taxon>
        <taxon>Mollusca</taxon>
        <taxon>Bivalvia</taxon>
        <taxon>Autobranchia</taxon>
        <taxon>Heteroconchia</taxon>
        <taxon>Euheterodonta</taxon>
        <taxon>Imparidentia</taxon>
        <taxon>Neoheterodontei</taxon>
        <taxon>Myida</taxon>
        <taxon>Dreissenoidea</taxon>
        <taxon>Dreissenidae</taxon>
        <taxon>Dreissena</taxon>
    </lineage>
</organism>
<dbReference type="EC" id="2.3.1.97" evidence="1"/>
<dbReference type="InterPro" id="IPR022677">
    <property type="entry name" value="NMT_C"/>
</dbReference>
<gene>
    <name evidence="4" type="ORF">DPMN_058637</name>
</gene>
<evidence type="ECO:0000313" key="4">
    <source>
        <dbReference type="EMBL" id="KAH3715921.1"/>
    </source>
</evidence>
<dbReference type="PANTHER" id="PTHR11377:SF5">
    <property type="entry name" value="GLYCYLPEPTIDE N-TETRADECANOYLTRANSFERASE"/>
    <property type="match status" value="1"/>
</dbReference>
<accession>A0A9D4C2F0</accession>
<evidence type="ECO:0000256" key="2">
    <source>
        <dbReference type="RuleBase" id="RU004178"/>
    </source>
</evidence>